<protein>
    <submittedName>
        <fullName evidence="1">Uncharacterized protein</fullName>
    </submittedName>
</protein>
<dbReference type="Proteomes" id="UP001642360">
    <property type="component" value="Unassembled WGS sequence"/>
</dbReference>
<sequence length="70" mass="8353">TTVKEVEMETQFLGGNVVAKSTYSSYVPLPYTQPQYWILLPRVVSYFSMREHYLLRKYNNQWLISDQKES</sequence>
<accession>A0ABC8R1X8</accession>
<reference evidence="1 2" key="1">
    <citation type="submission" date="2024-02" db="EMBL/GenBank/DDBJ databases">
        <authorList>
            <person name="Vignale AGUSTIN F."/>
            <person name="Sosa J E."/>
            <person name="Modenutti C."/>
        </authorList>
    </citation>
    <scope>NUCLEOTIDE SEQUENCE [LARGE SCALE GENOMIC DNA]</scope>
</reference>
<proteinExistence type="predicted"/>
<gene>
    <name evidence="1" type="ORF">ILEXP_LOCUS6060</name>
</gene>
<feature type="non-terminal residue" evidence="1">
    <location>
        <position position="1"/>
    </location>
</feature>
<organism evidence="1 2">
    <name type="scientific">Ilex paraguariensis</name>
    <name type="common">yerba mate</name>
    <dbReference type="NCBI Taxonomy" id="185542"/>
    <lineage>
        <taxon>Eukaryota</taxon>
        <taxon>Viridiplantae</taxon>
        <taxon>Streptophyta</taxon>
        <taxon>Embryophyta</taxon>
        <taxon>Tracheophyta</taxon>
        <taxon>Spermatophyta</taxon>
        <taxon>Magnoliopsida</taxon>
        <taxon>eudicotyledons</taxon>
        <taxon>Gunneridae</taxon>
        <taxon>Pentapetalae</taxon>
        <taxon>asterids</taxon>
        <taxon>campanulids</taxon>
        <taxon>Aquifoliales</taxon>
        <taxon>Aquifoliaceae</taxon>
        <taxon>Ilex</taxon>
    </lineage>
</organism>
<evidence type="ECO:0000313" key="2">
    <source>
        <dbReference type="Proteomes" id="UP001642360"/>
    </source>
</evidence>
<keyword evidence="2" id="KW-1185">Reference proteome</keyword>
<comment type="caution">
    <text evidence="1">The sequence shown here is derived from an EMBL/GenBank/DDBJ whole genome shotgun (WGS) entry which is preliminary data.</text>
</comment>
<dbReference type="AlphaFoldDB" id="A0ABC8R1X8"/>
<evidence type="ECO:0000313" key="1">
    <source>
        <dbReference type="EMBL" id="CAK9138712.1"/>
    </source>
</evidence>
<name>A0ABC8R1X8_9AQUA</name>
<dbReference type="EMBL" id="CAUOFW020000908">
    <property type="protein sequence ID" value="CAK9138712.1"/>
    <property type="molecule type" value="Genomic_DNA"/>
</dbReference>